<dbReference type="EMBL" id="GL698597">
    <property type="protein sequence ID" value="EFY84947.1"/>
    <property type="molecule type" value="Genomic_DNA"/>
</dbReference>
<evidence type="ECO:0000313" key="3">
    <source>
        <dbReference type="Proteomes" id="UP000002499"/>
    </source>
</evidence>
<reference evidence="2 3" key="1">
    <citation type="journal article" date="2011" name="PLoS Genet.">
        <title>Genome sequencing and comparative transcriptomics of the model entomopathogenic fungi Metarhizium anisopliae and M. acridum.</title>
        <authorList>
            <person name="Gao Q."/>
            <person name="Jin K."/>
            <person name="Ying S.H."/>
            <person name="Zhang Y."/>
            <person name="Xiao G."/>
            <person name="Shang Y."/>
            <person name="Duan Z."/>
            <person name="Hu X."/>
            <person name="Xie X.Q."/>
            <person name="Zhou G."/>
            <person name="Peng G."/>
            <person name="Luo Z."/>
            <person name="Huang W."/>
            <person name="Wang B."/>
            <person name="Fang W."/>
            <person name="Wang S."/>
            <person name="Zhong Y."/>
            <person name="Ma L.J."/>
            <person name="St Leger R.J."/>
            <person name="Zhao G.P."/>
            <person name="Pei Y."/>
            <person name="Feng M.G."/>
            <person name="Xia Y."/>
            <person name="Wang C."/>
        </authorList>
    </citation>
    <scope>NUCLEOTIDE SEQUENCE [LARGE SCALE GENOMIC DNA]</scope>
    <source>
        <strain evidence="2 3">CQMa 102</strain>
    </source>
</reference>
<dbReference type="AlphaFoldDB" id="E9EGM4"/>
<protein>
    <submittedName>
        <fullName evidence="2">Uncharacterized protein</fullName>
    </submittedName>
</protein>
<sequence length="159" mass="17202">MSDGDSIRGHGRIPPGPSSTRRSNSASTSAPRKQKWQTTASQWWQNPIVRTCAITAVSTGLSAALDSRGDPGQWKGAKGAKVAVASLGSALVDGFLGQKHPNSVRQQVARKGFQVAMEETEKKKQQPAEARKDDAHGPKDHGRRRRRHSEGSSSHGRHH</sequence>
<feature type="compositionally biased region" description="Basic and acidic residues" evidence="1">
    <location>
        <begin position="119"/>
        <end position="140"/>
    </location>
</feature>
<dbReference type="Proteomes" id="UP000002499">
    <property type="component" value="Unassembled WGS sequence"/>
</dbReference>
<evidence type="ECO:0000313" key="2">
    <source>
        <dbReference type="EMBL" id="EFY84947.1"/>
    </source>
</evidence>
<keyword evidence="3" id="KW-1185">Reference proteome</keyword>
<dbReference type="KEGG" id="maw:19253333"/>
<accession>E9EGM4</accession>
<organism evidence="3">
    <name type="scientific">Metarhizium acridum (strain CQMa 102)</name>
    <dbReference type="NCBI Taxonomy" id="655827"/>
    <lineage>
        <taxon>Eukaryota</taxon>
        <taxon>Fungi</taxon>
        <taxon>Dikarya</taxon>
        <taxon>Ascomycota</taxon>
        <taxon>Pezizomycotina</taxon>
        <taxon>Sordariomycetes</taxon>
        <taxon>Hypocreomycetidae</taxon>
        <taxon>Hypocreales</taxon>
        <taxon>Clavicipitaceae</taxon>
        <taxon>Metarhizium</taxon>
    </lineage>
</organism>
<feature type="region of interest" description="Disordered" evidence="1">
    <location>
        <begin position="1"/>
        <end position="42"/>
    </location>
</feature>
<gene>
    <name evidence="2" type="ORF">MAC_09022</name>
</gene>
<feature type="region of interest" description="Disordered" evidence="1">
    <location>
        <begin position="97"/>
        <end position="159"/>
    </location>
</feature>
<proteinExistence type="predicted"/>
<dbReference type="InParanoid" id="E9EGM4"/>
<name>E9EGM4_METAQ</name>
<evidence type="ECO:0000256" key="1">
    <source>
        <dbReference type="SAM" id="MobiDB-lite"/>
    </source>
</evidence>
<dbReference type="OrthoDB" id="4941429at2759"/>
<dbReference type="GeneID" id="19253333"/>
<dbReference type="HOGENOM" id="CLU_1661180_0_0_1"/>
<feature type="compositionally biased region" description="Low complexity" evidence="1">
    <location>
        <begin position="18"/>
        <end position="31"/>
    </location>
</feature>
<dbReference type="eggNOG" id="ENOG502RA7Z">
    <property type="taxonomic scope" value="Eukaryota"/>
</dbReference>